<dbReference type="Gene3D" id="2.60.40.790">
    <property type="match status" value="1"/>
</dbReference>
<sequence>MKGFFDHLSLKSLGTQFALYLGSWFDRNHNLKKERKKMMMTCTRRNENPLTVFEDVFGTLFNDSFGSLEKTNQTGAWSPAVDIVESTDAYTLTADLPGLTKADVNLTVEEGVLTLTGERKSEHSESKEFGYRYERAYGKFSRSFQLGSGVDTGKINAEFKNGMLKVELPKVEASKPYEVAIAE</sequence>
<evidence type="ECO:0000259" key="1">
    <source>
        <dbReference type="PROSITE" id="PS01031"/>
    </source>
</evidence>
<dbReference type="PANTHER" id="PTHR11527">
    <property type="entry name" value="HEAT-SHOCK PROTEIN 20 FAMILY MEMBER"/>
    <property type="match status" value="1"/>
</dbReference>
<dbReference type="InterPro" id="IPR002068">
    <property type="entry name" value="A-crystallin/Hsp20_dom"/>
</dbReference>
<organism evidence="2">
    <name type="scientific">marine metagenome</name>
    <dbReference type="NCBI Taxonomy" id="408172"/>
    <lineage>
        <taxon>unclassified sequences</taxon>
        <taxon>metagenomes</taxon>
        <taxon>ecological metagenomes</taxon>
    </lineage>
</organism>
<reference evidence="2" key="1">
    <citation type="submission" date="2018-05" db="EMBL/GenBank/DDBJ databases">
        <authorList>
            <person name="Lanie J.A."/>
            <person name="Ng W.-L."/>
            <person name="Kazmierczak K.M."/>
            <person name="Andrzejewski T.M."/>
            <person name="Davidsen T.M."/>
            <person name="Wayne K.J."/>
            <person name="Tettelin H."/>
            <person name="Glass J.I."/>
            <person name="Rusch D."/>
            <person name="Podicherti R."/>
            <person name="Tsui H.-C.T."/>
            <person name="Winkler M.E."/>
        </authorList>
    </citation>
    <scope>NUCLEOTIDE SEQUENCE</scope>
</reference>
<dbReference type="EMBL" id="UINC01074041">
    <property type="protein sequence ID" value="SVC10869.1"/>
    <property type="molecule type" value="Genomic_DNA"/>
</dbReference>
<accession>A0A382JGP3</accession>
<dbReference type="InterPro" id="IPR031107">
    <property type="entry name" value="Small_HSP"/>
</dbReference>
<evidence type="ECO:0000313" key="2">
    <source>
        <dbReference type="EMBL" id="SVC10869.1"/>
    </source>
</evidence>
<dbReference type="InterPro" id="IPR008978">
    <property type="entry name" value="HSP20-like_chaperone"/>
</dbReference>
<dbReference type="PROSITE" id="PS01031">
    <property type="entry name" value="SHSP"/>
    <property type="match status" value="1"/>
</dbReference>
<name>A0A382JGP3_9ZZZZ</name>
<dbReference type="AlphaFoldDB" id="A0A382JGP3"/>
<gene>
    <name evidence="2" type="ORF">METZ01_LOCUS263723</name>
</gene>
<dbReference type="CDD" id="cd06464">
    <property type="entry name" value="ACD_sHsps-like"/>
    <property type="match status" value="1"/>
</dbReference>
<protein>
    <recommendedName>
        <fullName evidence="1">SHSP domain-containing protein</fullName>
    </recommendedName>
</protein>
<proteinExistence type="predicted"/>
<dbReference type="Pfam" id="PF00011">
    <property type="entry name" value="HSP20"/>
    <property type="match status" value="1"/>
</dbReference>
<feature type="domain" description="SHSP" evidence="1">
    <location>
        <begin position="72"/>
        <end position="183"/>
    </location>
</feature>
<dbReference type="SUPFAM" id="SSF49764">
    <property type="entry name" value="HSP20-like chaperones"/>
    <property type="match status" value="1"/>
</dbReference>